<dbReference type="InterPro" id="IPR000639">
    <property type="entry name" value="Epox_hydrolase-like"/>
</dbReference>
<feature type="domain" description="AB hydrolase-1" evidence="2">
    <location>
        <begin position="39"/>
        <end position="287"/>
    </location>
</feature>
<protein>
    <submittedName>
        <fullName evidence="3">Soluble epoxide hydrolase</fullName>
        <ecNumber evidence="3">3.3.2.10</ecNumber>
    </submittedName>
</protein>
<dbReference type="EMBL" id="LR134476">
    <property type="protein sequence ID" value="VEI13159.1"/>
    <property type="molecule type" value="Genomic_DNA"/>
</dbReference>
<evidence type="ECO:0000256" key="1">
    <source>
        <dbReference type="ARBA" id="ARBA00022801"/>
    </source>
</evidence>
<dbReference type="SUPFAM" id="SSF53474">
    <property type="entry name" value="alpha/beta-Hydrolases"/>
    <property type="match status" value="1"/>
</dbReference>
<dbReference type="RefSeq" id="WP_126416306.1">
    <property type="nucleotide sequence ID" value="NZ_LR134476.1"/>
</dbReference>
<dbReference type="Gene3D" id="3.40.50.1820">
    <property type="entry name" value="alpha/beta hydrolase"/>
    <property type="match status" value="1"/>
</dbReference>
<organism evidence="3 4">
    <name type="scientific">Trueperella bialowiezensis</name>
    <dbReference type="NCBI Taxonomy" id="312285"/>
    <lineage>
        <taxon>Bacteria</taxon>
        <taxon>Bacillati</taxon>
        <taxon>Actinomycetota</taxon>
        <taxon>Actinomycetes</taxon>
        <taxon>Actinomycetales</taxon>
        <taxon>Actinomycetaceae</taxon>
        <taxon>Trueperella</taxon>
    </lineage>
</organism>
<dbReference type="Proteomes" id="UP000269542">
    <property type="component" value="Chromosome"/>
</dbReference>
<dbReference type="EC" id="3.3.2.10" evidence="3"/>
<evidence type="ECO:0000313" key="4">
    <source>
        <dbReference type="Proteomes" id="UP000269542"/>
    </source>
</evidence>
<dbReference type="GO" id="GO:0004301">
    <property type="term" value="F:epoxide hydrolase activity"/>
    <property type="evidence" value="ECO:0007669"/>
    <property type="project" value="UniProtKB-EC"/>
</dbReference>
<dbReference type="AlphaFoldDB" id="A0A3S4WG62"/>
<evidence type="ECO:0000313" key="3">
    <source>
        <dbReference type="EMBL" id="VEI13159.1"/>
    </source>
</evidence>
<proteinExistence type="predicted"/>
<dbReference type="Pfam" id="PF00561">
    <property type="entry name" value="Abhydrolase_1"/>
    <property type="match status" value="1"/>
</dbReference>
<dbReference type="PRINTS" id="PR00412">
    <property type="entry name" value="EPOXHYDRLASE"/>
</dbReference>
<dbReference type="KEGG" id="tbw:NCTC13354_00866"/>
<dbReference type="InterPro" id="IPR029058">
    <property type="entry name" value="AB_hydrolase_fold"/>
</dbReference>
<keyword evidence="4" id="KW-1185">Reference proteome</keyword>
<evidence type="ECO:0000259" key="2">
    <source>
        <dbReference type="Pfam" id="PF00561"/>
    </source>
</evidence>
<dbReference type="PANTHER" id="PTHR43329">
    <property type="entry name" value="EPOXIDE HYDROLASE"/>
    <property type="match status" value="1"/>
</dbReference>
<gene>
    <name evidence="3" type="ORF">NCTC13354_00866</name>
</gene>
<name>A0A3S4WG62_9ACTO</name>
<dbReference type="OrthoDB" id="2987348at2"/>
<keyword evidence="1 3" id="KW-0378">Hydrolase</keyword>
<reference evidence="3 4" key="1">
    <citation type="submission" date="2018-12" db="EMBL/GenBank/DDBJ databases">
        <authorList>
            <consortium name="Pathogen Informatics"/>
        </authorList>
    </citation>
    <scope>NUCLEOTIDE SEQUENCE [LARGE SCALE GENOMIC DNA]</scope>
    <source>
        <strain evidence="3 4">NCTC13354</strain>
    </source>
</reference>
<dbReference type="InterPro" id="IPR000073">
    <property type="entry name" value="AB_hydrolase_1"/>
</dbReference>
<sequence length="304" mass="33595">MPADTTCITMPGPWRHEKIQANGAQFHAAIAGEHRDDRPLVLLVHGFPQYWWAWRNQIEPLAGAGYHVVAIDRRGIGGSDKTPNSEDGLTLAFDIISVVRALGARKTVLVGHGRGGALGWSAVSMEQNLFAGLVTVSSPHPRTLHRVGMHVTLRTWRHVLASMISPLSQKGLVREDAVRSLLTEWSAPNNDGAAAQAELYAQALQLPGAAKVSLDQLRWTWRSQHSPTGRKYLRESANAIHVPVLAVRGEQDPLLPDRAWNKDLEFAFGPYRKMRIADAGHFVPEEQPDVFTKVLLDFLATIEL</sequence>
<accession>A0A3S4WG62</accession>